<dbReference type="AlphaFoldDB" id="A0A8T0J0X4"/>
<feature type="signal peptide" evidence="1">
    <location>
        <begin position="1"/>
        <end position="21"/>
    </location>
</feature>
<dbReference type="Pfam" id="PF07889">
    <property type="entry name" value="DUF1664"/>
    <property type="match status" value="1"/>
</dbReference>
<dbReference type="PANTHER" id="PTHR46667:SF6">
    <property type="entry name" value="OS01G0185100 PROTEIN"/>
    <property type="match status" value="1"/>
</dbReference>
<evidence type="ECO:0000256" key="1">
    <source>
        <dbReference type="SAM" id="SignalP"/>
    </source>
</evidence>
<keyword evidence="1" id="KW-0732">Signal</keyword>
<evidence type="ECO:0000313" key="3">
    <source>
        <dbReference type="EMBL" id="KAG0588628.1"/>
    </source>
</evidence>
<proteinExistence type="predicted"/>
<dbReference type="InterPro" id="IPR012458">
    <property type="entry name" value="DUF1664"/>
</dbReference>
<comment type="caution">
    <text evidence="3">The sequence shown here is derived from an EMBL/GenBank/DDBJ whole genome shotgun (WGS) entry which is preliminary data.</text>
</comment>
<evidence type="ECO:0000313" key="4">
    <source>
        <dbReference type="Proteomes" id="UP000822688"/>
    </source>
</evidence>
<accession>A0A8T0J0X4</accession>
<gene>
    <name evidence="3" type="ORF">KC19_2G257300</name>
</gene>
<sequence>MAMQASLGATKFVILCSAGLAGSVLIKNNKLGDFIGDLSKVLSKHLREGDDGEAGSNDAALSQQVKRLAQELRMLASSSRTVTVVQAGNGSGVSFTTFVLPAAVVGAVGYGYMKWKGFSFSSIMYVTKKGLNTAVEQMGKQLDHVSAALSSTRKHMNQRLDTVNGKLDESIVMTGLIRDQVEEVKSTVGRSIYEIDNVSQKMGGLGLKIDEIQESQTFANQGIFLLVEWVHRQFPNQHPELAQSFKSWYLKASSMDKDSAFPGLITSPGLKQFFSQPLESQPSVPQPLLPPSNFCERAPVRNMGESRPPGLNMPSPGLGLSANASIGLPRTSSSSILSRVNMWGNSGLAGFTGTTGMS</sequence>
<name>A0A8T0J0X4_CERPU</name>
<keyword evidence="4" id="KW-1185">Reference proteome</keyword>
<feature type="chain" id="PRO_5035816861" description="DUF1664 domain-containing protein" evidence="1">
    <location>
        <begin position="22"/>
        <end position="358"/>
    </location>
</feature>
<feature type="domain" description="DUF1664" evidence="2">
    <location>
        <begin position="96"/>
        <end position="216"/>
    </location>
</feature>
<evidence type="ECO:0000259" key="2">
    <source>
        <dbReference type="Pfam" id="PF07889"/>
    </source>
</evidence>
<dbReference type="Proteomes" id="UP000822688">
    <property type="component" value="Chromosome 2"/>
</dbReference>
<reference evidence="3" key="1">
    <citation type="submission" date="2020-06" db="EMBL/GenBank/DDBJ databases">
        <title>WGS assembly of Ceratodon purpureus strain R40.</title>
        <authorList>
            <person name="Carey S.B."/>
            <person name="Jenkins J."/>
            <person name="Shu S."/>
            <person name="Lovell J.T."/>
            <person name="Sreedasyam A."/>
            <person name="Maumus F."/>
            <person name="Tiley G.P."/>
            <person name="Fernandez-Pozo N."/>
            <person name="Barry K."/>
            <person name="Chen C."/>
            <person name="Wang M."/>
            <person name="Lipzen A."/>
            <person name="Daum C."/>
            <person name="Saski C.A."/>
            <person name="Payton A.C."/>
            <person name="Mcbreen J.C."/>
            <person name="Conrad R.E."/>
            <person name="Kollar L.M."/>
            <person name="Olsson S."/>
            <person name="Huttunen S."/>
            <person name="Landis J.B."/>
            <person name="Wickett N.J."/>
            <person name="Johnson M.G."/>
            <person name="Rensing S.A."/>
            <person name="Grimwood J."/>
            <person name="Schmutz J."/>
            <person name="Mcdaniel S.F."/>
        </authorList>
    </citation>
    <scope>NUCLEOTIDE SEQUENCE</scope>
    <source>
        <strain evidence="3">R40</strain>
    </source>
</reference>
<organism evidence="3 4">
    <name type="scientific">Ceratodon purpureus</name>
    <name type="common">Fire moss</name>
    <name type="synonym">Dicranum purpureum</name>
    <dbReference type="NCBI Taxonomy" id="3225"/>
    <lineage>
        <taxon>Eukaryota</taxon>
        <taxon>Viridiplantae</taxon>
        <taxon>Streptophyta</taxon>
        <taxon>Embryophyta</taxon>
        <taxon>Bryophyta</taxon>
        <taxon>Bryophytina</taxon>
        <taxon>Bryopsida</taxon>
        <taxon>Dicranidae</taxon>
        <taxon>Pseudoditrichales</taxon>
        <taxon>Ditrichaceae</taxon>
        <taxon>Ceratodon</taxon>
    </lineage>
</organism>
<protein>
    <recommendedName>
        <fullName evidence="2">DUF1664 domain-containing protein</fullName>
    </recommendedName>
</protein>
<dbReference type="EMBL" id="CM026422">
    <property type="protein sequence ID" value="KAG0588628.1"/>
    <property type="molecule type" value="Genomic_DNA"/>
</dbReference>
<dbReference type="PANTHER" id="PTHR46667">
    <property type="entry name" value="OS05G0182700 PROTEIN"/>
    <property type="match status" value="1"/>
</dbReference>